<keyword evidence="1" id="KW-0472">Membrane</keyword>
<dbReference type="EMBL" id="JAAKZW010000188">
    <property type="protein sequence ID" value="NGO80044.1"/>
    <property type="molecule type" value="Genomic_DNA"/>
</dbReference>
<sequence>MPAFRALVVTEVPYGRDLFPDFPRTRPARVEGSTFRSREGFVSRGRSRSRSRGRWLPDQHGAWAMLAVPFLAGTLLGSPRWAHLPLLAAWLLGYMATYHAQQWLRLSRLSRNPKAPRRHIRPALVFGAAFAVLGLPLAYRYPWLLAACLVAVPFVAANTWYARRNKERALVNGLLAVVPACGMLLVTYRLGEGSWGALGPALACLLYFAGTVPYVKTMIRERNSRTYYRGSVTYHALAIPAAALLSPWLALPFAAYLVRALVLPGRGVKVPVVGAIEVMGSVALLVTLLLAF</sequence>
<keyword evidence="3" id="KW-1185">Reference proteome</keyword>
<dbReference type="InterPro" id="IPR025576">
    <property type="entry name" value="YwiC"/>
</dbReference>
<reference evidence="2 3" key="1">
    <citation type="submission" date="2020-02" db="EMBL/GenBank/DDBJ databases">
        <title>Whole-genome analyses of novel actinobacteria.</title>
        <authorList>
            <person name="Sahin N."/>
            <person name="Tokatli A."/>
        </authorList>
    </citation>
    <scope>NUCLEOTIDE SEQUENCE [LARGE SCALE GENOMIC DNA]</scope>
    <source>
        <strain evidence="2 3">YC504</strain>
    </source>
</reference>
<name>A0A6G4XTL8_9ACTN</name>
<feature type="transmembrane region" description="Helical" evidence="1">
    <location>
        <begin position="60"/>
        <end position="76"/>
    </location>
</feature>
<evidence type="ECO:0000256" key="1">
    <source>
        <dbReference type="SAM" id="Phobius"/>
    </source>
</evidence>
<dbReference type="Pfam" id="PF14256">
    <property type="entry name" value="YwiC"/>
    <property type="match status" value="1"/>
</dbReference>
<dbReference type="Proteomes" id="UP000481109">
    <property type="component" value="Unassembled WGS sequence"/>
</dbReference>
<keyword evidence="1" id="KW-0812">Transmembrane</keyword>
<feature type="transmembrane region" description="Helical" evidence="1">
    <location>
        <begin position="120"/>
        <end position="137"/>
    </location>
</feature>
<accession>A0A6G4XTL8</accession>
<feature type="transmembrane region" description="Helical" evidence="1">
    <location>
        <begin position="194"/>
        <end position="215"/>
    </location>
</feature>
<dbReference type="AlphaFoldDB" id="A0A6G4XTL8"/>
<feature type="transmembrane region" description="Helical" evidence="1">
    <location>
        <begin position="270"/>
        <end position="291"/>
    </location>
</feature>
<evidence type="ECO:0000313" key="2">
    <source>
        <dbReference type="EMBL" id="NGO80044.1"/>
    </source>
</evidence>
<gene>
    <name evidence="2" type="ORF">G6045_30950</name>
</gene>
<feature type="transmembrane region" description="Helical" evidence="1">
    <location>
        <begin position="169"/>
        <end position="188"/>
    </location>
</feature>
<keyword evidence="1" id="KW-1133">Transmembrane helix</keyword>
<organism evidence="2 3">
    <name type="scientific">Streptomyces mesophilus</name>
    <dbReference type="NCBI Taxonomy" id="1775132"/>
    <lineage>
        <taxon>Bacteria</taxon>
        <taxon>Bacillati</taxon>
        <taxon>Actinomycetota</taxon>
        <taxon>Actinomycetes</taxon>
        <taxon>Kitasatosporales</taxon>
        <taxon>Streptomycetaceae</taxon>
        <taxon>Streptomyces</taxon>
    </lineage>
</organism>
<feature type="transmembrane region" description="Helical" evidence="1">
    <location>
        <begin position="236"/>
        <end position="258"/>
    </location>
</feature>
<proteinExistence type="predicted"/>
<feature type="transmembrane region" description="Helical" evidence="1">
    <location>
        <begin position="82"/>
        <end position="100"/>
    </location>
</feature>
<comment type="caution">
    <text evidence="2">The sequence shown here is derived from an EMBL/GenBank/DDBJ whole genome shotgun (WGS) entry which is preliminary data.</text>
</comment>
<evidence type="ECO:0000313" key="3">
    <source>
        <dbReference type="Proteomes" id="UP000481109"/>
    </source>
</evidence>
<protein>
    <submittedName>
        <fullName evidence="2">YwiC-like family protein</fullName>
    </submittedName>
</protein>
<feature type="transmembrane region" description="Helical" evidence="1">
    <location>
        <begin position="143"/>
        <end position="162"/>
    </location>
</feature>